<keyword evidence="4 8" id="KW-0863">Zinc-finger</keyword>
<evidence type="ECO:0000313" key="12">
    <source>
        <dbReference type="EMBL" id="CAI9154983.1"/>
    </source>
</evidence>
<evidence type="ECO:0000259" key="11">
    <source>
        <dbReference type="PROSITE" id="PS50805"/>
    </source>
</evidence>
<dbReference type="EMBL" id="OX459948">
    <property type="protein sequence ID" value="CAI9154983.1"/>
    <property type="molecule type" value="Genomic_DNA"/>
</dbReference>
<gene>
    <name evidence="12" type="ORF">MRATA1EN1_LOCUS3945</name>
</gene>
<accession>A0ABN8Y3H2</accession>
<dbReference type="SUPFAM" id="SSF109640">
    <property type="entry name" value="KRAB domain (Kruppel-associated box)"/>
    <property type="match status" value="1"/>
</dbReference>
<dbReference type="Pfam" id="PF01352">
    <property type="entry name" value="KRAB"/>
    <property type="match status" value="1"/>
</dbReference>
<dbReference type="CDD" id="cd07765">
    <property type="entry name" value="KRAB_A-box"/>
    <property type="match status" value="1"/>
</dbReference>
<dbReference type="SMART" id="SM00355">
    <property type="entry name" value="ZnF_C2H2"/>
    <property type="match status" value="4"/>
</dbReference>
<evidence type="ECO:0000256" key="8">
    <source>
        <dbReference type="PROSITE-ProRule" id="PRU00042"/>
    </source>
</evidence>
<evidence type="ECO:0000259" key="10">
    <source>
        <dbReference type="PROSITE" id="PS50157"/>
    </source>
</evidence>
<keyword evidence="5" id="KW-0862">Zinc</keyword>
<dbReference type="PROSITE" id="PS50805">
    <property type="entry name" value="KRAB"/>
    <property type="match status" value="1"/>
</dbReference>
<feature type="region of interest" description="Disordered" evidence="9">
    <location>
        <begin position="110"/>
        <end position="136"/>
    </location>
</feature>
<sequence>MAGSPPDAWPQGLLTFEDVAVHFTQEEGARLDAGQRTLYRDVMLETYRNLVSLEVPGSKPDLISQLEQGREPWGSDLLGAQEAETVGDASIDSTQGSLCKHVTARVKMTPAAEPPGGASGSLSRGEPPKPVCKEAPGQEGRLESLENFLIQERPSHGTFWTISKGEGAQKSSKWGPDLFCSRETNAKGQTAHTCEMCTKTFRYLSRLVRHQATHSGEKPHACGHCGRAFTRLSTLHRHQRVHSGEKPFGCQWCGKPFSYSTLLAQHQRIHTRERPFRCSKYGKSFIWKSSFRTHQKSHLCSQVVWISVS</sequence>
<evidence type="ECO:0000256" key="3">
    <source>
        <dbReference type="ARBA" id="ARBA00022737"/>
    </source>
</evidence>
<feature type="domain" description="C2H2-type" evidence="10">
    <location>
        <begin position="220"/>
        <end position="247"/>
    </location>
</feature>
<protein>
    <submittedName>
        <fullName evidence="12">Uncharacterized protein</fullName>
    </submittedName>
</protein>
<dbReference type="PANTHER" id="PTHR24381">
    <property type="entry name" value="ZINC FINGER PROTEIN"/>
    <property type="match status" value="1"/>
</dbReference>
<evidence type="ECO:0000256" key="2">
    <source>
        <dbReference type="ARBA" id="ARBA00022723"/>
    </source>
</evidence>
<evidence type="ECO:0000256" key="9">
    <source>
        <dbReference type="SAM" id="MobiDB-lite"/>
    </source>
</evidence>
<dbReference type="InterPro" id="IPR036236">
    <property type="entry name" value="Znf_C2H2_sf"/>
</dbReference>
<evidence type="ECO:0000256" key="7">
    <source>
        <dbReference type="ARBA" id="ARBA00023242"/>
    </source>
</evidence>
<evidence type="ECO:0000256" key="6">
    <source>
        <dbReference type="ARBA" id="ARBA00023125"/>
    </source>
</evidence>
<name>A0ABN8Y3H2_RANTA</name>
<dbReference type="PANTHER" id="PTHR24381:SF390">
    <property type="entry name" value="ZINC FINGER PROTEIN 37 HOMOLOG"/>
    <property type="match status" value="1"/>
</dbReference>
<dbReference type="InterPro" id="IPR001909">
    <property type="entry name" value="KRAB"/>
</dbReference>
<evidence type="ECO:0000256" key="1">
    <source>
        <dbReference type="ARBA" id="ARBA00004123"/>
    </source>
</evidence>
<keyword evidence="6" id="KW-0238">DNA-binding</keyword>
<dbReference type="Gene3D" id="3.30.160.60">
    <property type="entry name" value="Classic Zinc Finger"/>
    <property type="match status" value="4"/>
</dbReference>
<feature type="domain" description="C2H2-type" evidence="10">
    <location>
        <begin position="248"/>
        <end position="275"/>
    </location>
</feature>
<keyword evidence="3" id="KW-0677">Repeat</keyword>
<organism evidence="12 13">
    <name type="scientific">Rangifer tarandus platyrhynchus</name>
    <name type="common">Svalbard reindeer</name>
    <dbReference type="NCBI Taxonomy" id="3082113"/>
    <lineage>
        <taxon>Eukaryota</taxon>
        <taxon>Metazoa</taxon>
        <taxon>Chordata</taxon>
        <taxon>Craniata</taxon>
        <taxon>Vertebrata</taxon>
        <taxon>Euteleostomi</taxon>
        <taxon>Mammalia</taxon>
        <taxon>Eutheria</taxon>
        <taxon>Laurasiatheria</taxon>
        <taxon>Artiodactyla</taxon>
        <taxon>Ruminantia</taxon>
        <taxon>Pecora</taxon>
        <taxon>Cervidae</taxon>
        <taxon>Odocoileinae</taxon>
        <taxon>Rangifer</taxon>
    </lineage>
</organism>
<dbReference type="Gene3D" id="6.10.140.140">
    <property type="match status" value="1"/>
</dbReference>
<dbReference type="Proteomes" id="UP001176941">
    <property type="component" value="Chromosome 12"/>
</dbReference>
<dbReference type="InterPro" id="IPR013087">
    <property type="entry name" value="Znf_C2H2_type"/>
</dbReference>
<feature type="domain" description="KRAB" evidence="11">
    <location>
        <begin position="14"/>
        <end position="85"/>
    </location>
</feature>
<evidence type="ECO:0000256" key="4">
    <source>
        <dbReference type="ARBA" id="ARBA00022771"/>
    </source>
</evidence>
<dbReference type="SUPFAM" id="SSF57667">
    <property type="entry name" value="beta-beta-alpha zinc fingers"/>
    <property type="match status" value="2"/>
</dbReference>
<evidence type="ECO:0000313" key="13">
    <source>
        <dbReference type="Proteomes" id="UP001176941"/>
    </source>
</evidence>
<keyword evidence="13" id="KW-1185">Reference proteome</keyword>
<comment type="subcellular location">
    <subcellularLocation>
        <location evidence="1">Nucleus</location>
    </subcellularLocation>
</comment>
<feature type="domain" description="C2H2-type" evidence="10">
    <location>
        <begin position="276"/>
        <end position="298"/>
    </location>
</feature>
<keyword evidence="7" id="KW-0539">Nucleus</keyword>
<dbReference type="InterPro" id="IPR036051">
    <property type="entry name" value="KRAB_dom_sf"/>
</dbReference>
<proteinExistence type="predicted"/>
<reference evidence="12" key="1">
    <citation type="submission" date="2023-04" db="EMBL/GenBank/DDBJ databases">
        <authorList>
            <consortium name="ELIXIR-Norway"/>
        </authorList>
    </citation>
    <scope>NUCLEOTIDE SEQUENCE [LARGE SCALE GENOMIC DNA]</scope>
</reference>
<dbReference type="PROSITE" id="PS00028">
    <property type="entry name" value="ZINC_FINGER_C2H2_1"/>
    <property type="match status" value="3"/>
</dbReference>
<dbReference type="PROSITE" id="PS50157">
    <property type="entry name" value="ZINC_FINGER_C2H2_2"/>
    <property type="match status" value="4"/>
</dbReference>
<evidence type="ECO:0000256" key="5">
    <source>
        <dbReference type="ARBA" id="ARBA00022833"/>
    </source>
</evidence>
<dbReference type="Pfam" id="PF00096">
    <property type="entry name" value="zf-C2H2"/>
    <property type="match status" value="3"/>
</dbReference>
<dbReference type="SMART" id="SM00349">
    <property type="entry name" value="KRAB"/>
    <property type="match status" value="1"/>
</dbReference>
<feature type="domain" description="C2H2-type" evidence="10">
    <location>
        <begin position="192"/>
        <end position="219"/>
    </location>
</feature>
<keyword evidence="2" id="KW-0479">Metal-binding</keyword>